<dbReference type="OrthoDB" id="5676998at2"/>
<dbReference type="SUPFAM" id="SSF54427">
    <property type="entry name" value="NTF2-like"/>
    <property type="match status" value="1"/>
</dbReference>
<dbReference type="Proteomes" id="UP000199470">
    <property type="component" value="Unassembled WGS sequence"/>
</dbReference>
<dbReference type="Gene3D" id="3.10.450.50">
    <property type="match status" value="1"/>
</dbReference>
<keyword evidence="3" id="KW-1185">Reference proteome</keyword>
<reference evidence="2 3" key="1">
    <citation type="submission" date="2016-10" db="EMBL/GenBank/DDBJ databases">
        <authorList>
            <person name="de Groot N.N."/>
        </authorList>
    </citation>
    <scope>NUCLEOTIDE SEQUENCE [LARGE SCALE GENOMIC DNA]</scope>
    <source>
        <strain evidence="2 3">ATCC 43154</strain>
    </source>
</reference>
<evidence type="ECO:0000313" key="2">
    <source>
        <dbReference type="EMBL" id="SFM78972.1"/>
    </source>
</evidence>
<evidence type="ECO:0000256" key="1">
    <source>
        <dbReference type="SAM" id="SignalP"/>
    </source>
</evidence>
<dbReference type="InterPro" id="IPR039437">
    <property type="entry name" value="FrzH/put_lumazine-bd"/>
</dbReference>
<dbReference type="EMBL" id="FOTW01000033">
    <property type="protein sequence ID" value="SFM78972.1"/>
    <property type="molecule type" value="Genomic_DNA"/>
</dbReference>
<dbReference type="AlphaFoldDB" id="A0A1I4TQD1"/>
<gene>
    <name evidence="2" type="ORF">SAMN02982985_05299</name>
</gene>
<organism evidence="2 3">
    <name type="scientific">Rugamonas rubra</name>
    <dbReference type="NCBI Taxonomy" id="758825"/>
    <lineage>
        <taxon>Bacteria</taxon>
        <taxon>Pseudomonadati</taxon>
        <taxon>Pseudomonadota</taxon>
        <taxon>Betaproteobacteria</taxon>
        <taxon>Burkholderiales</taxon>
        <taxon>Oxalobacteraceae</taxon>
        <taxon>Telluria group</taxon>
        <taxon>Rugamonas</taxon>
    </lineage>
</organism>
<keyword evidence="1" id="KW-0732">Signal</keyword>
<accession>A0A1I4TQD1</accession>
<dbReference type="InterPro" id="IPR032710">
    <property type="entry name" value="NTF2-like_dom_sf"/>
</dbReference>
<dbReference type="Pfam" id="PF12893">
    <property type="entry name" value="Lumazine_bd_2"/>
    <property type="match status" value="1"/>
</dbReference>
<feature type="signal peptide" evidence="1">
    <location>
        <begin position="1"/>
        <end position="19"/>
    </location>
</feature>
<proteinExistence type="predicted"/>
<feature type="chain" id="PRO_5011664829" evidence="1">
    <location>
        <begin position="20"/>
        <end position="144"/>
    </location>
</feature>
<dbReference type="STRING" id="758825.SAMN02982985_05299"/>
<evidence type="ECO:0000313" key="3">
    <source>
        <dbReference type="Proteomes" id="UP000199470"/>
    </source>
</evidence>
<name>A0A1I4TQD1_9BURK</name>
<sequence length="144" mass="15865">MKLAAVFFATICMTSGVFAQDAEMAAATVPLQNYIRAHETGNADFVRKAFASDARVSGYMGGKLISWSVEQYAGRFNGKAANDEAQRKRSFEIVDLTQDAAVGKVVLDYPSIKFVDYMTLLKIDGEWKIVNKSFNAQVKPAPQK</sequence>
<protein>
    <submittedName>
        <fullName evidence="2">Putative lumazine-binding</fullName>
    </submittedName>
</protein>